<proteinExistence type="predicted"/>
<reference evidence="1 2" key="1">
    <citation type="journal article" date="2018" name="Front. Plant Sci.">
        <title>Red Clover (Trifolium pratense) and Zigzag Clover (T. medium) - A Picture of Genomic Similarities and Differences.</title>
        <authorList>
            <person name="Dluhosova J."/>
            <person name="Istvanek J."/>
            <person name="Nedelnik J."/>
            <person name="Repkova J."/>
        </authorList>
    </citation>
    <scope>NUCLEOTIDE SEQUENCE [LARGE SCALE GENOMIC DNA]</scope>
    <source>
        <strain evidence="2">cv. 10/8</strain>
        <tissue evidence="1">Leaf</tissue>
    </source>
</reference>
<keyword evidence="2" id="KW-1185">Reference proteome</keyword>
<organism evidence="1 2">
    <name type="scientific">Trifolium medium</name>
    <dbReference type="NCBI Taxonomy" id="97028"/>
    <lineage>
        <taxon>Eukaryota</taxon>
        <taxon>Viridiplantae</taxon>
        <taxon>Streptophyta</taxon>
        <taxon>Embryophyta</taxon>
        <taxon>Tracheophyta</taxon>
        <taxon>Spermatophyta</taxon>
        <taxon>Magnoliopsida</taxon>
        <taxon>eudicotyledons</taxon>
        <taxon>Gunneridae</taxon>
        <taxon>Pentapetalae</taxon>
        <taxon>rosids</taxon>
        <taxon>fabids</taxon>
        <taxon>Fabales</taxon>
        <taxon>Fabaceae</taxon>
        <taxon>Papilionoideae</taxon>
        <taxon>50 kb inversion clade</taxon>
        <taxon>NPAAA clade</taxon>
        <taxon>Hologalegina</taxon>
        <taxon>IRL clade</taxon>
        <taxon>Trifolieae</taxon>
        <taxon>Trifolium</taxon>
    </lineage>
</organism>
<dbReference type="EMBL" id="LXQA011184424">
    <property type="protein sequence ID" value="MCI88118.1"/>
    <property type="molecule type" value="Genomic_DNA"/>
</dbReference>
<name>A0A392VI95_9FABA</name>
<dbReference type="AlphaFoldDB" id="A0A392VI95"/>
<accession>A0A392VI95</accession>
<protein>
    <submittedName>
        <fullName evidence="1">Uncharacterized protein</fullName>
    </submittedName>
</protein>
<sequence>MFVATQARRRCDVVRAAQTLTHKSGGIE</sequence>
<evidence type="ECO:0000313" key="2">
    <source>
        <dbReference type="Proteomes" id="UP000265520"/>
    </source>
</evidence>
<dbReference type="Proteomes" id="UP000265520">
    <property type="component" value="Unassembled WGS sequence"/>
</dbReference>
<comment type="caution">
    <text evidence="1">The sequence shown here is derived from an EMBL/GenBank/DDBJ whole genome shotgun (WGS) entry which is preliminary data.</text>
</comment>
<evidence type="ECO:0000313" key="1">
    <source>
        <dbReference type="EMBL" id="MCI88118.1"/>
    </source>
</evidence>
<feature type="non-terminal residue" evidence="1">
    <location>
        <position position="28"/>
    </location>
</feature>